<dbReference type="InterPro" id="IPR004360">
    <property type="entry name" value="Glyas_Fos-R_dOase_dom"/>
</dbReference>
<evidence type="ECO:0000259" key="2">
    <source>
        <dbReference type="PROSITE" id="PS51819"/>
    </source>
</evidence>
<protein>
    <submittedName>
        <fullName evidence="3">VOC family protein</fullName>
    </submittedName>
</protein>
<dbReference type="Gene3D" id="3.30.720.110">
    <property type="match status" value="1"/>
</dbReference>
<proteinExistence type="predicted"/>
<name>A0AA49PZR7_9BACT</name>
<reference evidence="3" key="2">
    <citation type="journal article" date="2024" name="Antonie Van Leeuwenhoek">
        <title>Roseihalotalea indica gen. nov., sp. nov., a halophilic Bacteroidetes from mesopelagic Southwest Indian Ocean with higher carbohydrate metabolic potential.</title>
        <authorList>
            <person name="Chen B."/>
            <person name="Zhang M."/>
            <person name="Lin D."/>
            <person name="Ye J."/>
            <person name="Tang K."/>
        </authorList>
    </citation>
    <scope>NUCLEOTIDE SEQUENCE</scope>
    <source>
        <strain evidence="3">TK19036</strain>
    </source>
</reference>
<dbReference type="SUPFAM" id="SSF54593">
    <property type="entry name" value="Glyoxalase/Bleomycin resistance protein/Dihydroxybiphenyl dioxygenase"/>
    <property type="match status" value="1"/>
</dbReference>
<feature type="domain" description="VOC" evidence="2">
    <location>
        <begin position="9"/>
        <end position="127"/>
    </location>
</feature>
<dbReference type="InterPro" id="IPR029068">
    <property type="entry name" value="Glyas_Bleomycin-R_OHBP_Dase"/>
</dbReference>
<dbReference type="Gene3D" id="3.30.720.120">
    <property type="match status" value="1"/>
</dbReference>
<dbReference type="EMBL" id="CP120682">
    <property type="protein sequence ID" value="WKN40145.1"/>
    <property type="molecule type" value="Genomic_DNA"/>
</dbReference>
<evidence type="ECO:0000313" key="3">
    <source>
        <dbReference type="EMBL" id="WKN40145.1"/>
    </source>
</evidence>
<accession>A0AA49PZR7</accession>
<dbReference type="PANTHER" id="PTHR34109">
    <property type="entry name" value="BNAUNNG04460D PROTEIN-RELATED"/>
    <property type="match status" value="1"/>
</dbReference>
<dbReference type="PROSITE" id="PS51819">
    <property type="entry name" value="VOC"/>
    <property type="match status" value="1"/>
</dbReference>
<dbReference type="Pfam" id="PF00903">
    <property type="entry name" value="Glyoxalase"/>
    <property type="match status" value="1"/>
</dbReference>
<evidence type="ECO:0000256" key="1">
    <source>
        <dbReference type="SAM" id="MobiDB-lite"/>
    </source>
</evidence>
<gene>
    <name evidence="3" type="ORF">K4G66_15735</name>
</gene>
<feature type="compositionally biased region" description="Basic and acidic residues" evidence="1">
    <location>
        <begin position="99"/>
        <end position="114"/>
    </location>
</feature>
<feature type="region of interest" description="Disordered" evidence="1">
    <location>
        <begin position="97"/>
        <end position="118"/>
    </location>
</feature>
<dbReference type="PANTHER" id="PTHR34109:SF1">
    <property type="entry name" value="VOC DOMAIN-CONTAINING PROTEIN"/>
    <property type="match status" value="1"/>
</dbReference>
<organism evidence="3">
    <name type="scientific">Roseihalotalea indica</name>
    <dbReference type="NCBI Taxonomy" id="2867963"/>
    <lineage>
        <taxon>Bacteria</taxon>
        <taxon>Pseudomonadati</taxon>
        <taxon>Bacteroidota</taxon>
        <taxon>Cytophagia</taxon>
        <taxon>Cytophagales</taxon>
        <taxon>Catalimonadaceae</taxon>
        <taxon>Roseihalotalea</taxon>
    </lineage>
</organism>
<sequence length="132" mass="14936">MNPPYKPSGYNAVSPYFVVNGAQKLISLFKQVFDATELRRYNRPDGSVMHAELKIDDSVLMISDASEQFPPLQQLVHIYVQDVDLIFQKAIDAGCEAIDPPKEREGDPDRRGSFKDPANNFWSIATQMKEES</sequence>
<dbReference type="CDD" id="cd07246">
    <property type="entry name" value="VOC_like"/>
    <property type="match status" value="1"/>
</dbReference>
<reference evidence="3" key="1">
    <citation type="journal article" date="2023" name="Comput. Struct. Biotechnol. J.">
        <title>Discovery of a novel marine Bacteroidetes with a rich repertoire of carbohydrate-active enzymes.</title>
        <authorList>
            <person name="Chen B."/>
            <person name="Liu G."/>
            <person name="Chen Q."/>
            <person name="Wang H."/>
            <person name="Liu L."/>
            <person name="Tang K."/>
        </authorList>
    </citation>
    <scope>NUCLEOTIDE SEQUENCE</scope>
    <source>
        <strain evidence="3">TK19036</strain>
    </source>
</reference>
<dbReference type="InterPro" id="IPR037523">
    <property type="entry name" value="VOC_core"/>
</dbReference>
<dbReference type="AlphaFoldDB" id="A0AA49PZR7"/>